<dbReference type="SMART" id="SM00346">
    <property type="entry name" value="HTH_ICLR"/>
    <property type="match status" value="1"/>
</dbReference>
<dbReference type="RefSeq" id="WP_066624649.1">
    <property type="nucleotide sequence ID" value="NZ_FQXL01000005.1"/>
</dbReference>
<dbReference type="InterPro" id="IPR029016">
    <property type="entry name" value="GAF-like_dom_sf"/>
</dbReference>
<keyword evidence="3" id="KW-0804">Transcription</keyword>
<dbReference type="OrthoDB" id="9791752at2"/>
<dbReference type="PROSITE" id="PS51078">
    <property type="entry name" value="ICLR_ED"/>
    <property type="match status" value="1"/>
</dbReference>
<feature type="domain" description="HTH iclR-type" evidence="4">
    <location>
        <begin position="5"/>
        <end position="65"/>
    </location>
</feature>
<dbReference type="Proteomes" id="UP000076603">
    <property type="component" value="Unassembled WGS sequence"/>
</dbReference>
<comment type="caution">
    <text evidence="6">The sequence shown here is derived from an EMBL/GenBank/DDBJ whole genome shotgun (WGS) entry which is preliminary data.</text>
</comment>
<dbReference type="GO" id="GO:0003700">
    <property type="term" value="F:DNA-binding transcription factor activity"/>
    <property type="evidence" value="ECO:0007669"/>
    <property type="project" value="TreeGrafter"/>
</dbReference>
<dbReference type="Pfam" id="PF01614">
    <property type="entry name" value="IclR_C"/>
    <property type="match status" value="1"/>
</dbReference>
<dbReference type="AlphaFoldDB" id="A0A162SMS7"/>
<dbReference type="InterPro" id="IPR036390">
    <property type="entry name" value="WH_DNA-bd_sf"/>
</dbReference>
<dbReference type="SUPFAM" id="SSF46785">
    <property type="entry name" value="Winged helix' DNA-binding domain"/>
    <property type="match status" value="1"/>
</dbReference>
<evidence type="ECO:0000313" key="7">
    <source>
        <dbReference type="Proteomes" id="UP000076603"/>
    </source>
</evidence>
<gene>
    <name evidence="6" type="primary">kipR</name>
    <name evidence="6" type="ORF">CLMAG_33890</name>
</gene>
<evidence type="ECO:0000256" key="1">
    <source>
        <dbReference type="ARBA" id="ARBA00023015"/>
    </source>
</evidence>
<name>A0A162SMS7_9CLOT</name>
<keyword evidence="1" id="KW-0805">Transcription regulation</keyword>
<organism evidence="6 7">
    <name type="scientific">Clostridium magnum DSM 2767</name>
    <dbReference type="NCBI Taxonomy" id="1121326"/>
    <lineage>
        <taxon>Bacteria</taxon>
        <taxon>Bacillati</taxon>
        <taxon>Bacillota</taxon>
        <taxon>Clostridia</taxon>
        <taxon>Eubacteriales</taxon>
        <taxon>Clostridiaceae</taxon>
        <taxon>Clostridium</taxon>
    </lineage>
</organism>
<protein>
    <submittedName>
        <fullName evidence="6">HTH-type transcriptional regulator KipR</fullName>
    </submittedName>
</protein>
<dbReference type="PATRIC" id="fig|1121326.3.peg.3426"/>
<dbReference type="GO" id="GO:0003677">
    <property type="term" value="F:DNA binding"/>
    <property type="evidence" value="ECO:0007669"/>
    <property type="project" value="UniProtKB-KW"/>
</dbReference>
<accession>A0A162SMS7</accession>
<proteinExistence type="predicted"/>
<feature type="domain" description="IclR-ED" evidence="5">
    <location>
        <begin position="66"/>
        <end position="249"/>
    </location>
</feature>
<dbReference type="Pfam" id="PF09339">
    <property type="entry name" value="HTH_IclR"/>
    <property type="match status" value="1"/>
</dbReference>
<evidence type="ECO:0000313" key="6">
    <source>
        <dbReference type="EMBL" id="KZL91630.1"/>
    </source>
</evidence>
<evidence type="ECO:0000259" key="4">
    <source>
        <dbReference type="PROSITE" id="PS51077"/>
    </source>
</evidence>
<dbReference type="InterPro" id="IPR014757">
    <property type="entry name" value="Tscrpt_reg_IclR_C"/>
</dbReference>
<evidence type="ECO:0000256" key="2">
    <source>
        <dbReference type="ARBA" id="ARBA00023125"/>
    </source>
</evidence>
<dbReference type="EMBL" id="LWAE01000003">
    <property type="protein sequence ID" value="KZL91630.1"/>
    <property type="molecule type" value="Genomic_DNA"/>
</dbReference>
<dbReference type="PANTHER" id="PTHR30136:SF24">
    <property type="entry name" value="HTH-TYPE TRANSCRIPTIONAL REPRESSOR ALLR"/>
    <property type="match status" value="1"/>
</dbReference>
<dbReference type="STRING" id="1121326.CLMAG_33890"/>
<sequence>MQNKNKTVVKSMDLLNLFRSYPKLSLSEMVQLSGIPKTSVHRMVSSLEDMGFLKKEENNKYSLGFLFLEFGQLVKERIDIRKIALPIMYSLREEAGEAVNLVIKEGNEAIYIEKLETLQPVRVYTKIGRRAPLYGGACPRILLAFLPEIEIEQYLKQTELKQVAMQTITDKNYLLQVLAESEKNGYAVSHSELQDYSSAVAAPIFDSLNQVVAGISLVGPSMRFQEEHLSKLVELVKKGGNEISYKLGWKGLKEKINL</sequence>
<dbReference type="Gene3D" id="3.30.450.40">
    <property type="match status" value="1"/>
</dbReference>
<evidence type="ECO:0000256" key="3">
    <source>
        <dbReference type="ARBA" id="ARBA00023163"/>
    </source>
</evidence>
<dbReference type="InterPro" id="IPR005471">
    <property type="entry name" value="Tscrpt_reg_IclR_N"/>
</dbReference>
<keyword evidence="2" id="KW-0238">DNA-binding</keyword>
<keyword evidence="7" id="KW-1185">Reference proteome</keyword>
<reference evidence="6 7" key="1">
    <citation type="submission" date="2016-04" db="EMBL/GenBank/DDBJ databases">
        <title>Genome sequence of Clostridium magnum DSM 2767.</title>
        <authorList>
            <person name="Poehlein A."/>
            <person name="Uhlig R."/>
            <person name="Fischer R."/>
            <person name="Bahl H."/>
            <person name="Daniel R."/>
        </authorList>
    </citation>
    <scope>NUCLEOTIDE SEQUENCE [LARGE SCALE GENOMIC DNA]</scope>
    <source>
        <strain evidence="6 7">DSM 2767</strain>
    </source>
</reference>
<dbReference type="InterPro" id="IPR036388">
    <property type="entry name" value="WH-like_DNA-bd_sf"/>
</dbReference>
<evidence type="ECO:0000259" key="5">
    <source>
        <dbReference type="PROSITE" id="PS51078"/>
    </source>
</evidence>
<dbReference type="SUPFAM" id="SSF55781">
    <property type="entry name" value="GAF domain-like"/>
    <property type="match status" value="1"/>
</dbReference>
<dbReference type="PANTHER" id="PTHR30136">
    <property type="entry name" value="HELIX-TURN-HELIX TRANSCRIPTIONAL REGULATOR, ICLR FAMILY"/>
    <property type="match status" value="1"/>
</dbReference>
<dbReference type="Gene3D" id="1.10.10.10">
    <property type="entry name" value="Winged helix-like DNA-binding domain superfamily/Winged helix DNA-binding domain"/>
    <property type="match status" value="1"/>
</dbReference>
<dbReference type="InterPro" id="IPR050707">
    <property type="entry name" value="HTH_MetabolicPath_Reg"/>
</dbReference>
<dbReference type="PROSITE" id="PS51077">
    <property type="entry name" value="HTH_ICLR"/>
    <property type="match status" value="1"/>
</dbReference>
<dbReference type="GO" id="GO:0045892">
    <property type="term" value="P:negative regulation of DNA-templated transcription"/>
    <property type="evidence" value="ECO:0007669"/>
    <property type="project" value="TreeGrafter"/>
</dbReference>